<dbReference type="HOGENOM" id="CLU_030006_3_2_4"/>
<gene>
    <name evidence="2" type="ORF">SRAA_0252</name>
</gene>
<dbReference type="SUPFAM" id="SSF51695">
    <property type="entry name" value="PLC-like phosphodiesterases"/>
    <property type="match status" value="1"/>
</dbReference>
<dbReference type="Pfam" id="PF03009">
    <property type="entry name" value="GDPD"/>
    <property type="match status" value="1"/>
</dbReference>
<dbReference type="KEGG" id="cbaa:SRAA_0252"/>
<reference evidence="2 3" key="1">
    <citation type="journal article" date="2014" name="Nat. Commun.">
        <title>Physiological and genomic features of highly alkaliphilic hydrogen-utilizing Betaproteobacteria from a continental serpentinizing site.</title>
        <authorList>
            <person name="Suzuki S."/>
            <person name="Kuenen J.G."/>
            <person name="Schipper K."/>
            <person name="van der Velde S."/>
            <person name="Ishii S."/>
            <person name="Wu A."/>
            <person name="Sorokin D.Y."/>
            <person name="Tenney A."/>
            <person name="Meng X.Y."/>
            <person name="Morrill P.L."/>
            <person name="Kamagata Y."/>
            <person name="Muyzer G."/>
            <person name="Nealson K.H."/>
        </authorList>
    </citation>
    <scope>NUCLEOTIDE SEQUENCE [LARGE SCALE GENOMIC DNA]</scope>
    <source>
        <strain evidence="2 3">A1</strain>
    </source>
</reference>
<name>A0A060NFC6_9BURK</name>
<protein>
    <submittedName>
        <fullName evidence="2">Glycerophosphoryl diester phosphodiesterase</fullName>
    </submittedName>
</protein>
<feature type="domain" description="GP-PDE" evidence="1">
    <location>
        <begin position="14"/>
        <end position="252"/>
    </location>
</feature>
<dbReference type="GO" id="GO:0006629">
    <property type="term" value="P:lipid metabolic process"/>
    <property type="evidence" value="ECO:0007669"/>
    <property type="project" value="InterPro"/>
</dbReference>
<dbReference type="NCBIfam" id="NF006989">
    <property type="entry name" value="PRK09454.1"/>
    <property type="match status" value="1"/>
</dbReference>
<dbReference type="EMBL" id="AP014568">
    <property type="protein sequence ID" value="BAO80106.1"/>
    <property type="molecule type" value="Genomic_DNA"/>
</dbReference>
<evidence type="ECO:0000313" key="3">
    <source>
        <dbReference type="Proteomes" id="UP000067461"/>
    </source>
</evidence>
<dbReference type="AlphaFoldDB" id="A0A060NFC6"/>
<dbReference type="InterPro" id="IPR017946">
    <property type="entry name" value="PLC-like_Pdiesterase_TIM-brl"/>
</dbReference>
<dbReference type="GO" id="GO:0008081">
    <property type="term" value="F:phosphoric diester hydrolase activity"/>
    <property type="evidence" value="ECO:0007669"/>
    <property type="project" value="InterPro"/>
</dbReference>
<evidence type="ECO:0000313" key="2">
    <source>
        <dbReference type="EMBL" id="BAO80106.1"/>
    </source>
</evidence>
<keyword evidence="3" id="KW-1185">Reference proteome</keyword>
<dbReference type="Gene3D" id="3.20.20.190">
    <property type="entry name" value="Phosphatidylinositol (PI) phosphodiesterase"/>
    <property type="match status" value="1"/>
</dbReference>
<dbReference type="InterPro" id="IPR030395">
    <property type="entry name" value="GP_PDE_dom"/>
</dbReference>
<dbReference type="PROSITE" id="PS51704">
    <property type="entry name" value="GP_PDE"/>
    <property type="match status" value="1"/>
</dbReference>
<dbReference type="PANTHER" id="PTHR46211">
    <property type="entry name" value="GLYCEROPHOSPHORYL DIESTER PHOSPHODIESTERASE"/>
    <property type="match status" value="1"/>
</dbReference>
<sequence length="254" mass="27308">MQPDMQAQAAWPYPFWIAHRGAGKERPENTLIAFEHGSACGYAMFECDVKLSADGVPFLLHDDTLDRTTRGRGQADALPWAELAQLDAGGWHSDDCAGEPLPTLADIAAYCQQQGAALNIEIKPMPGQEAATGHAVALAARQLWQGQTVPPLLSSFQPAALQAAQQAAPELPRALLLETPWSGWAAVAAELQCVAIVFQQRRLDASLMQQARAQGWRVLCYTANSAADVQRLRALGVDGIITDAMGWARSPAQA</sequence>
<dbReference type="PANTHER" id="PTHR46211:SF1">
    <property type="entry name" value="GLYCEROPHOSPHODIESTER PHOSPHODIESTERASE, CYTOPLASMIC"/>
    <property type="match status" value="1"/>
</dbReference>
<accession>A0A060NFC6</accession>
<organism evidence="2 3">
    <name type="scientific">Serpentinimonas raichei</name>
    <dbReference type="NCBI Taxonomy" id="1458425"/>
    <lineage>
        <taxon>Bacteria</taxon>
        <taxon>Pseudomonadati</taxon>
        <taxon>Pseudomonadota</taxon>
        <taxon>Betaproteobacteria</taxon>
        <taxon>Burkholderiales</taxon>
        <taxon>Comamonadaceae</taxon>
        <taxon>Serpentinimonas</taxon>
    </lineage>
</organism>
<proteinExistence type="predicted"/>
<evidence type="ECO:0000259" key="1">
    <source>
        <dbReference type="PROSITE" id="PS51704"/>
    </source>
</evidence>
<dbReference type="RefSeq" id="WP_045533027.1">
    <property type="nucleotide sequence ID" value="NZ_AP014568.1"/>
</dbReference>
<dbReference type="STRING" id="1458425.SRAA_0252"/>
<dbReference type="Proteomes" id="UP000067461">
    <property type="component" value="Chromosome"/>
</dbReference>